<evidence type="ECO:0000313" key="3">
    <source>
        <dbReference type="EMBL" id="WXA93072.1"/>
    </source>
</evidence>
<dbReference type="SMART" id="SM00829">
    <property type="entry name" value="PKS_ER"/>
    <property type="match status" value="1"/>
</dbReference>
<protein>
    <submittedName>
        <fullName evidence="3">NADP-dependent oxidoreductase</fullName>
    </submittedName>
</protein>
<dbReference type="InterPro" id="IPR041694">
    <property type="entry name" value="ADH_N_2"/>
</dbReference>
<dbReference type="SUPFAM" id="SSF51735">
    <property type="entry name" value="NAD(P)-binding Rossmann-fold domains"/>
    <property type="match status" value="1"/>
</dbReference>
<dbReference type="InterPro" id="IPR020843">
    <property type="entry name" value="ER"/>
</dbReference>
<dbReference type="InterPro" id="IPR045010">
    <property type="entry name" value="MDR_fam"/>
</dbReference>
<dbReference type="Pfam" id="PF00107">
    <property type="entry name" value="ADH_zinc_N"/>
    <property type="match status" value="1"/>
</dbReference>
<accession>A0ABZ2K365</accession>
<name>A0ABZ2K365_9BACT</name>
<dbReference type="Proteomes" id="UP001379533">
    <property type="component" value="Chromosome"/>
</dbReference>
<dbReference type="InterPro" id="IPR011032">
    <property type="entry name" value="GroES-like_sf"/>
</dbReference>
<reference evidence="3 4" key="1">
    <citation type="submission" date="2021-12" db="EMBL/GenBank/DDBJ databases">
        <title>Discovery of the Pendulisporaceae a myxobacterial family with distinct sporulation behavior and unique specialized metabolism.</title>
        <authorList>
            <person name="Garcia R."/>
            <person name="Popoff A."/>
            <person name="Bader C.D."/>
            <person name="Loehr J."/>
            <person name="Walesch S."/>
            <person name="Walt C."/>
            <person name="Boldt J."/>
            <person name="Bunk B."/>
            <person name="Haeckl F.J.F.P.J."/>
            <person name="Gunesch A.P."/>
            <person name="Birkelbach J."/>
            <person name="Nuebel U."/>
            <person name="Pietschmann T."/>
            <person name="Bach T."/>
            <person name="Mueller R."/>
        </authorList>
    </citation>
    <scope>NUCLEOTIDE SEQUENCE [LARGE SCALE GENOMIC DNA]</scope>
    <source>
        <strain evidence="3 4">MSr12523</strain>
    </source>
</reference>
<dbReference type="InterPro" id="IPR036291">
    <property type="entry name" value="NAD(P)-bd_dom_sf"/>
</dbReference>
<dbReference type="PANTHER" id="PTHR43205:SF7">
    <property type="entry name" value="PROSTAGLANDIN REDUCTASE 1"/>
    <property type="match status" value="1"/>
</dbReference>
<dbReference type="Gene3D" id="3.90.180.10">
    <property type="entry name" value="Medium-chain alcohol dehydrogenases, catalytic domain"/>
    <property type="match status" value="1"/>
</dbReference>
<sequence length="349" mass="37308">MLTMDVVQLRFYVAAPMALINHRFQLTSRPVGLVKRSDFTYSEAPVADPGEGEVTVKVRYLSLDPAMRGWMNDAKSYVPPVGLGEVMRAQGIGEVIASADPKFPVGEQVLGLFGVQEYATLKTKGLRKVDPKAAPLPVYLSVLGMTGMTAYFGLLDVGQPKPGETVVVSGAAGATGMVVGQIAKIKGCRAVGIAGGSEKCDYLVKELGFDAAIDYKSQDVKAGLKANAPDGIHVYFDNVGGDILDAALSKLARHARVVICGAVSQYNTTEGAKGPANYLSLLINRARMEGFIVFDYAERYGEAARELAGWVAAGKLKSREQIVKGLDTFPESLLKLFRGENTGKLVLEV</sequence>
<dbReference type="SUPFAM" id="SSF50129">
    <property type="entry name" value="GroES-like"/>
    <property type="match status" value="1"/>
</dbReference>
<feature type="domain" description="Enoyl reductase (ER)" evidence="2">
    <location>
        <begin position="32"/>
        <end position="347"/>
    </location>
</feature>
<evidence type="ECO:0000259" key="2">
    <source>
        <dbReference type="SMART" id="SM00829"/>
    </source>
</evidence>
<evidence type="ECO:0000313" key="4">
    <source>
        <dbReference type="Proteomes" id="UP001379533"/>
    </source>
</evidence>
<dbReference type="Gene3D" id="3.40.50.720">
    <property type="entry name" value="NAD(P)-binding Rossmann-like Domain"/>
    <property type="match status" value="1"/>
</dbReference>
<dbReference type="CDD" id="cd05288">
    <property type="entry name" value="PGDH"/>
    <property type="match status" value="1"/>
</dbReference>
<proteinExistence type="predicted"/>
<keyword evidence="1" id="KW-0560">Oxidoreductase</keyword>
<dbReference type="Pfam" id="PF16884">
    <property type="entry name" value="ADH_N_2"/>
    <property type="match status" value="1"/>
</dbReference>
<organism evidence="3 4">
    <name type="scientific">Pendulispora brunnea</name>
    <dbReference type="NCBI Taxonomy" id="2905690"/>
    <lineage>
        <taxon>Bacteria</taxon>
        <taxon>Pseudomonadati</taxon>
        <taxon>Myxococcota</taxon>
        <taxon>Myxococcia</taxon>
        <taxon>Myxococcales</taxon>
        <taxon>Sorangiineae</taxon>
        <taxon>Pendulisporaceae</taxon>
        <taxon>Pendulispora</taxon>
    </lineage>
</organism>
<keyword evidence="4" id="KW-1185">Reference proteome</keyword>
<dbReference type="EMBL" id="CP089982">
    <property type="protein sequence ID" value="WXA93072.1"/>
    <property type="molecule type" value="Genomic_DNA"/>
</dbReference>
<gene>
    <name evidence="3" type="ORF">LZC95_42310</name>
</gene>
<dbReference type="RefSeq" id="WP_394843671.1">
    <property type="nucleotide sequence ID" value="NZ_CP089982.1"/>
</dbReference>
<evidence type="ECO:0000256" key="1">
    <source>
        <dbReference type="ARBA" id="ARBA00023002"/>
    </source>
</evidence>
<dbReference type="PANTHER" id="PTHR43205">
    <property type="entry name" value="PROSTAGLANDIN REDUCTASE"/>
    <property type="match status" value="1"/>
</dbReference>
<dbReference type="InterPro" id="IPR013149">
    <property type="entry name" value="ADH-like_C"/>
</dbReference>